<organism evidence="7 8">
    <name type="scientific">Shewanella marisflavi</name>
    <dbReference type="NCBI Taxonomy" id="260364"/>
    <lineage>
        <taxon>Bacteria</taxon>
        <taxon>Pseudomonadati</taxon>
        <taxon>Pseudomonadota</taxon>
        <taxon>Gammaproteobacteria</taxon>
        <taxon>Alteromonadales</taxon>
        <taxon>Shewanellaceae</taxon>
        <taxon>Shewanella</taxon>
    </lineage>
</organism>
<feature type="chain" id="PRO_5046483771" evidence="6">
    <location>
        <begin position="31"/>
        <end position="242"/>
    </location>
</feature>
<feature type="signal peptide" evidence="6">
    <location>
        <begin position="1"/>
        <end position="30"/>
    </location>
</feature>
<evidence type="ECO:0000256" key="3">
    <source>
        <dbReference type="ARBA" id="ARBA00022729"/>
    </source>
</evidence>
<evidence type="ECO:0000256" key="1">
    <source>
        <dbReference type="ARBA" id="ARBA00011245"/>
    </source>
</evidence>
<evidence type="ECO:0000256" key="2">
    <source>
        <dbReference type="ARBA" id="ARBA00022448"/>
    </source>
</evidence>
<gene>
    <name evidence="7" type="ORF">FGA12_17400</name>
</gene>
<proteinExistence type="predicted"/>
<evidence type="ECO:0000256" key="4">
    <source>
        <dbReference type="ARBA" id="ARBA00022927"/>
    </source>
</evidence>
<evidence type="ECO:0000256" key="6">
    <source>
        <dbReference type="SAM" id="SignalP"/>
    </source>
</evidence>
<feature type="region of interest" description="Disordered" evidence="5">
    <location>
        <begin position="223"/>
        <end position="242"/>
    </location>
</feature>
<dbReference type="Gene3D" id="2.50.20.10">
    <property type="entry name" value="Lipoprotein localisation LolA/LolB/LppX"/>
    <property type="match status" value="1"/>
</dbReference>
<dbReference type="SUPFAM" id="SSF89392">
    <property type="entry name" value="Prokaryotic lipoproteins and lipoprotein localization factors"/>
    <property type="match status" value="1"/>
</dbReference>
<accession>A0ABX5WQU1</accession>
<dbReference type="EMBL" id="CP041153">
    <property type="protein sequence ID" value="QDF76792.1"/>
    <property type="molecule type" value="Genomic_DNA"/>
</dbReference>
<name>A0ABX5WQU1_9GAMM</name>
<dbReference type="InterPro" id="IPR029046">
    <property type="entry name" value="LolA/LolB/LppX"/>
</dbReference>
<reference evidence="7 8" key="1">
    <citation type="submission" date="2019-06" db="EMBL/GenBank/DDBJ databases">
        <title>Complete genome of Shewanella marisflavi ECSMB14101, a mussel settlement-inducing bacterium isolated from East China Sea.</title>
        <authorList>
            <person name="Yang J."/>
            <person name="Liang X."/>
            <person name="Chang R."/>
            <person name="Peng L."/>
        </authorList>
    </citation>
    <scope>NUCLEOTIDE SEQUENCE [LARGE SCALE GENOMIC DNA]</scope>
    <source>
        <strain evidence="7 8">ECSMB14101</strain>
    </source>
</reference>
<comment type="subunit">
    <text evidence="1">Monomer.</text>
</comment>
<dbReference type="Pfam" id="PF03548">
    <property type="entry name" value="LolA"/>
    <property type="match status" value="1"/>
</dbReference>
<evidence type="ECO:0000313" key="8">
    <source>
        <dbReference type="Proteomes" id="UP000318758"/>
    </source>
</evidence>
<dbReference type="Proteomes" id="UP000318758">
    <property type="component" value="Chromosome"/>
</dbReference>
<protein>
    <submittedName>
        <fullName evidence="7">Outer membrane lipoprotein carrier protein LolA</fullName>
    </submittedName>
</protein>
<dbReference type="CDD" id="cd16325">
    <property type="entry name" value="LolA"/>
    <property type="match status" value="1"/>
</dbReference>
<keyword evidence="4" id="KW-0653">Protein transport</keyword>
<keyword evidence="7" id="KW-0449">Lipoprotein</keyword>
<sequence length="242" mass="26384">MMARLVTSHLKLGLSALLLCLSFISLITHADQSTDYEALFKAPADKAALSALAERLGGGDAAKGEFSQSRYLKVLKKPLLSQGEFLFQDKLGIAWLQTAPFYSGLILTQNTLVQIDADGNQQVSHADENPQAGAMAQMMPKLMSALLSGDLVPLETQFTPHLIQQAGSWLLGLEPKDPLIKQAMPRIVLQGAESLDSLTLLDSRGDRSVISFKALQKRPLTPQEQTYFDLSPPQAQPAQETR</sequence>
<keyword evidence="8" id="KW-1185">Reference proteome</keyword>
<keyword evidence="2" id="KW-0813">Transport</keyword>
<evidence type="ECO:0000313" key="7">
    <source>
        <dbReference type="EMBL" id="QDF76792.1"/>
    </source>
</evidence>
<dbReference type="RefSeq" id="WP_052125611.1">
    <property type="nucleotide sequence ID" value="NZ_CP041153.1"/>
</dbReference>
<evidence type="ECO:0000256" key="5">
    <source>
        <dbReference type="SAM" id="MobiDB-lite"/>
    </source>
</evidence>
<dbReference type="InterPro" id="IPR004564">
    <property type="entry name" value="OM_lipoprot_carrier_LolA-like"/>
</dbReference>
<keyword evidence="3 6" id="KW-0732">Signal</keyword>